<dbReference type="InterPro" id="IPR017137">
    <property type="entry name" value="Arg-tRNA-P_Trfase_1_euk"/>
</dbReference>
<dbReference type="InterPro" id="IPR007472">
    <property type="entry name" value="N-end_Aminoacyl_Trfase_C"/>
</dbReference>
<evidence type="ECO:0000256" key="4">
    <source>
        <dbReference type="ARBA" id="ARBA00022786"/>
    </source>
</evidence>
<sequence>MKKMKSEASSSGGGGGGESVVADAGRRKSSCGYCKSTARSSISHGLWARSLTVHDYQALLDRGWRRSGSLLYKPDMERTCCPSYTIRLKACDFSPSKEQRRVLNRIQSISAYNSSSIISMRLSFLLLVVMDVSKKTCWKFLEGTLDEKDSSQLMDYSDAPMQSGCPSSNENSSSAGKQSISVLHDGKDEGEKLRCHLGDQIDRAMQAATENSELQSNVQFPKASVKSVAPTKRKILGEGSENLLFSSNVAFQISAASRKYLKDVTNSEVSEQVDRGIGHLIELSPKMIAEILVNYLKHVADSTGFTIKACNGHINFYASPDQAAIKNIVGATRPLVQSSAQSVVKDNSSKVKPAQAERKARKFEIRTKKSSYDPEEYSLYRKYQIRVHNDTPEHVSEFSYMRFLVDTPLVFVPPTGDGTVPPCGFGSFHQQYLIDGKLVAVGVVDILPKCLSSKYLFWDPDLAFLSLGKFSALRELKWVRENEVHCPTLQYYYLGYYIHSCNKMRYKASYRPSELLCPLRYEWISFDIARPLLDQNKYVVLSDFSTSHDGQSILSNVGKCVEQQNDDTFQEGPNYPFVGEDAKMVPSSDESEEDESDSETPESTFIEVKDGDLDNILIGLKASRLKYKDLRHAIGSSDRKYRDAQVLRYKKVVGPELSERMVYTLG</sequence>
<feature type="region of interest" description="Disordered" evidence="6">
    <location>
        <begin position="1"/>
        <end position="22"/>
    </location>
</feature>
<keyword evidence="3" id="KW-0808">Transferase</keyword>
<evidence type="ECO:0000259" key="8">
    <source>
        <dbReference type="Pfam" id="PF04377"/>
    </source>
</evidence>
<dbReference type="AlphaFoldDB" id="A0AAV3QY12"/>
<evidence type="ECO:0000256" key="6">
    <source>
        <dbReference type="SAM" id="MobiDB-lite"/>
    </source>
</evidence>
<dbReference type="PANTHER" id="PTHR21367:SF1">
    <property type="entry name" value="ARGINYL-TRNA--PROTEIN TRANSFERASE 1"/>
    <property type="match status" value="1"/>
</dbReference>
<dbReference type="InterPro" id="IPR030700">
    <property type="entry name" value="N-end_Aminoacyl_Trfase"/>
</dbReference>
<name>A0AAV3QY12_LITER</name>
<dbReference type="Pfam" id="PF04376">
    <property type="entry name" value="ATE_N"/>
    <property type="match status" value="1"/>
</dbReference>
<feature type="domain" description="N-end aminoacyl transferase N-terminal" evidence="7">
    <location>
        <begin position="29"/>
        <end position="101"/>
    </location>
</feature>
<evidence type="ECO:0000256" key="2">
    <source>
        <dbReference type="ARBA" id="ARBA00012025"/>
    </source>
</evidence>
<evidence type="ECO:0000313" key="10">
    <source>
        <dbReference type="Proteomes" id="UP001454036"/>
    </source>
</evidence>
<evidence type="ECO:0000256" key="3">
    <source>
        <dbReference type="ARBA" id="ARBA00022679"/>
    </source>
</evidence>
<proteinExistence type="inferred from homology"/>
<accession>A0AAV3QY12</accession>
<organism evidence="9 10">
    <name type="scientific">Lithospermum erythrorhizon</name>
    <name type="common">Purple gromwell</name>
    <name type="synonym">Lithospermum officinale var. erythrorhizon</name>
    <dbReference type="NCBI Taxonomy" id="34254"/>
    <lineage>
        <taxon>Eukaryota</taxon>
        <taxon>Viridiplantae</taxon>
        <taxon>Streptophyta</taxon>
        <taxon>Embryophyta</taxon>
        <taxon>Tracheophyta</taxon>
        <taxon>Spermatophyta</taxon>
        <taxon>Magnoliopsida</taxon>
        <taxon>eudicotyledons</taxon>
        <taxon>Gunneridae</taxon>
        <taxon>Pentapetalae</taxon>
        <taxon>asterids</taxon>
        <taxon>lamiids</taxon>
        <taxon>Boraginales</taxon>
        <taxon>Boraginaceae</taxon>
        <taxon>Boraginoideae</taxon>
        <taxon>Lithospermeae</taxon>
        <taxon>Lithospermum</taxon>
    </lineage>
</organism>
<dbReference type="InterPro" id="IPR007471">
    <property type="entry name" value="N-end_Aminoacyl_Trfase_N"/>
</dbReference>
<evidence type="ECO:0000313" key="9">
    <source>
        <dbReference type="EMBL" id="GAA0169012.1"/>
    </source>
</evidence>
<feature type="region of interest" description="Disordered" evidence="6">
    <location>
        <begin position="152"/>
        <end position="178"/>
    </location>
</feature>
<dbReference type="GO" id="GO:0005737">
    <property type="term" value="C:cytoplasm"/>
    <property type="evidence" value="ECO:0007669"/>
    <property type="project" value="TreeGrafter"/>
</dbReference>
<protein>
    <recommendedName>
        <fullName evidence="2">arginyltransferase</fullName>
        <ecNumber evidence="2">2.3.2.8</ecNumber>
    </recommendedName>
</protein>
<evidence type="ECO:0000256" key="5">
    <source>
        <dbReference type="ARBA" id="ARBA00023315"/>
    </source>
</evidence>
<dbReference type="Pfam" id="PF04377">
    <property type="entry name" value="ATE_C"/>
    <property type="match status" value="1"/>
</dbReference>
<comment type="similarity">
    <text evidence="1">Belongs to the R-transferase family.</text>
</comment>
<comment type="caution">
    <text evidence="9">The sequence shown here is derived from an EMBL/GenBank/DDBJ whole genome shotgun (WGS) entry which is preliminary data.</text>
</comment>
<dbReference type="PIRSF" id="PIRSF037207">
    <property type="entry name" value="ATE1_euk"/>
    <property type="match status" value="1"/>
</dbReference>
<evidence type="ECO:0000256" key="1">
    <source>
        <dbReference type="ARBA" id="ARBA00009991"/>
    </source>
</evidence>
<feature type="region of interest" description="Disordered" evidence="6">
    <location>
        <begin position="580"/>
        <end position="605"/>
    </location>
</feature>
<dbReference type="GO" id="GO:0004057">
    <property type="term" value="F:arginyl-tRNA--protein transferase activity"/>
    <property type="evidence" value="ECO:0007669"/>
    <property type="project" value="UniProtKB-EC"/>
</dbReference>
<keyword evidence="4" id="KW-0833">Ubl conjugation pathway</keyword>
<keyword evidence="5" id="KW-0012">Acyltransferase</keyword>
<dbReference type="Proteomes" id="UP001454036">
    <property type="component" value="Unassembled WGS sequence"/>
</dbReference>
<feature type="domain" description="N-end rule aminoacyl transferase C-terminal" evidence="8">
    <location>
        <begin position="375"/>
        <end position="517"/>
    </location>
</feature>
<dbReference type="InterPro" id="IPR016181">
    <property type="entry name" value="Acyl_CoA_acyltransferase"/>
</dbReference>
<reference evidence="9 10" key="1">
    <citation type="submission" date="2024-01" db="EMBL/GenBank/DDBJ databases">
        <title>The complete chloroplast genome sequence of Lithospermum erythrorhizon: insights into the phylogenetic relationship among Boraginaceae species and the maternal lineages of purple gromwells.</title>
        <authorList>
            <person name="Okada T."/>
            <person name="Watanabe K."/>
        </authorList>
    </citation>
    <scope>NUCLEOTIDE SEQUENCE [LARGE SCALE GENOMIC DNA]</scope>
</reference>
<gene>
    <name evidence="9" type="ORF">LIER_23583</name>
</gene>
<dbReference type="EMBL" id="BAABME010006680">
    <property type="protein sequence ID" value="GAA0169012.1"/>
    <property type="molecule type" value="Genomic_DNA"/>
</dbReference>
<dbReference type="EC" id="2.3.2.8" evidence="2"/>
<dbReference type="SUPFAM" id="SSF55729">
    <property type="entry name" value="Acyl-CoA N-acyltransferases (Nat)"/>
    <property type="match status" value="1"/>
</dbReference>
<dbReference type="PANTHER" id="PTHR21367">
    <property type="entry name" value="ARGININE-TRNA-PROTEIN TRANSFERASE 1"/>
    <property type="match status" value="1"/>
</dbReference>
<feature type="compositionally biased region" description="Acidic residues" evidence="6">
    <location>
        <begin position="589"/>
        <end position="600"/>
    </location>
</feature>
<evidence type="ECO:0000259" key="7">
    <source>
        <dbReference type="Pfam" id="PF04376"/>
    </source>
</evidence>
<keyword evidence="10" id="KW-1185">Reference proteome</keyword>